<evidence type="ECO:0000256" key="5">
    <source>
        <dbReference type="ARBA" id="ARBA00022857"/>
    </source>
</evidence>
<evidence type="ECO:0000256" key="2">
    <source>
        <dbReference type="ARBA" id="ARBA00005928"/>
    </source>
</evidence>
<dbReference type="GO" id="GO:0080019">
    <property type="term" value="F:alcohol-forming very long-chain fatty acyl-CoA reductase activity"/>
    <property type="evidence" value="ECO:0007669"/>
    <property type="project" value="InterPro"/>
</dbReference>
<feature type="region of interest" description="Disordered" evidence="11">
    <location>
        <begin position="1"/>
        <end position="31"/>
    </location>
</feature>
<dbReference type="CDD" id="cd05236">
    <property type="entry name" value="FAR-N_SDR_e"/>
    <property type="match status" value="1"/>
</dbReference>
<feature type="domain" description="Thioester reductase (TE)" evidence="13">
    <location>
        <begin position="50"/>
        <end position="318"/>
    </location>
</feature>
<dbReference type="PANTHER" id="PTHR11011">
    <property type="entry name" value="MALE STERILITY PROTEIN 2-RELATED"/>
    <property type="match status" value="1"/>
</dbReference>
<keyword evidence="6 10" id="KW-1133">Transmembrane helix</keyword>
<comment type="function">
    <text evidence="10">Catalyzes the reduction of fatty acyl-CoA to fatty alcohols.</text>
</comment>
<keyword evidence="10" id="KW-0560">Oxidoreductase</keyword>
<feature type="domain" description="Fatty acyl-CoA reductase C-terminal" evidence="12">
    <location>
        <begin position="391"/>
        <end position="483"/>
    </location>
</feature>
<comment type="subcellular location">
    <subcellularLocation>
        <location evidence="1">Membrane</location>
        <topology evidence="1">Multi-pass membrane protein</topology>
    </subcellularLocation>
</comment>
<dbReference type="InterPro" id="IPR033640">
    <property type="entry name" value="FAR_C"/>
</dbReference>
<dbReference type="InterPro" id="IPR036291">
    <property type="entry name" value="NAD(P)-bd_dom_sf"/>
</dbReference>
<feature type="transmembrane region" description="Helical" evidence="10">
    <location>
        <begin position="506"/>
        <end position="539"/>
    </location>
</feature>
<keyword evidence="5 10" id="KW-0521">NADP</keyword>
<dbReference type="InterPro" id="IPR026055">
    <property type="entry name" value="FAR"/>
</dbReference>
<dbReference type="Pfam" id="PF03015">
    <property type="entry name" value="Sterile"/>
    <property type="match status" value="1"/>
</dbReference>
<dbReference type="GeneID" id="113208536"/>
<dbReference type="GO" id="GO:0102965">
    <property type="term" value="F:alcohol-forming long-chain fatty acyl-CoA reductase activity"/>
    <property type="evidence" value="ECO:0007669"/>
    <property type="project" value="UniProtKB-EC"/>
</dbReference>
<dbReference type="Proteomes" id="UP000504606">
    <property type="component" value="Unplaced"/>
</dbReference>
<evidence type="ECO:0000256" key="7">
    <source>
        <dbReference type="ARBA" id="ARBA00023098"/>
    </source>
</evidence>
<sequence>MCNFGRSRSRMSSTIAPPAPPGSASRGAGRLSVSGTPTIGELLDGAAVLVTGGTGFLGGVLVEKLLRSCPGLARVYLLVRPRGGMDIHARVRQLLDKPLFAGHSRESLDRVQPVAGDVSLPGLGLSAEDRADLLQDARVVFHAAATINFNAALATAVNINVLGSRRVLQLCQEMRALRAMVYVSTAYCNCTLQDTVRERVYPSGHDPDSIIGIVRDTDPEALRDMTASLLGGHPNTYSFTKQLAENVLLAERGRVRVAIVRPSIVMGTWSAPFPGWVDNVKSGSFAFIAGAIKGVFRVALADPDKVADMVPADHVANLTIAAGWGAAVAEDVSDVQVYHMTSGNSNPLLWREYVGLTVQKCHEKPCTGMTWYPDAKVRSSYHRCLVVAYLFHLFPAIFVDLLARLTGHKPELFDIQRKYLTGMQLVRKFTGSEWRFRTEGMAELAARMSPADREDFYFDPANYTWSEYLERCVLGVREHYHKEKLDTLPRATTQLRIWRCVHWTCHALLFAGLAAAGSALVGWLPGLIVAAVFVLLFIWV</sequence>
<keyword evidence="7 10" id="KW-0443">Lipid metabolism</keyword>
<dbReference type="PANTHER" id="PTHR11011:SF116">
    <property type="entry name" value="FATTY ACYL-COA REDUCTASE CG5065-RELATED"/>
    <property type="match status" value="1"/>
</dbReference>
<keyword evidence="3 10" id="KW-0444">Lipid biosynthesis</keyword>
<dbReference type="InterPro" id="IPR013120">
    <property type="entry name" value="FAR_NAD-bd"/>
</dbReference>
<dbReference type="Pfam" id="PF07993">
    <property type="entry name" value="NAD_binding_4"/>
    <property type="match status" value="1"/>
</dbReference>
<comment type="catalytic activity">
    <reaction evidence="9 10">
        <text>a long-chain fatty acyl-CoA + 2 NADPH + 2 H(+) = a long-chain primary fatty alcohol + 2 NADP(+) + CoA</text>
        <dbReference type="Rhea" id="RHEA:52716"/>
        <dbReference type="ChEBI" id="CHEBI:15378"/>
        <dbReference type="ChEBI" id="CHEBI:57287"/>
        <dbReference type="ChEBI" id="CHEBI:57783"/>
        <dbReference type="ChEBI" id="CHEBI:58349"/>
        <dbReference type="ChEBI" id="CHEBI:77396"/>
        <dbReference type="ChEBI" id="CHEBI:83139"/>
        <dbReference type="EC" id="1.2.1.84"/>
    </reaction>
</comment>
<evidence type="ECO:0000259" key="13">
    <source>
        <dbReference type="Pfam" id="PF07993"/>
    </source>
</evidence>
<accession>A0A6J1SJC4</accession>
<gene>
    <name evidence="15" type="primary">LOC113208536</name>
</gene>
<dbReference type="RefSeq" id="XP_026281354.1">
    <property type="nucleotide sequence ID" value="XM_026425569.2"/>
</dbReference>
<evidence type="ECO:0000313" key="14">
    <source>
        <dbReference type="Proteomes" id="UP000504606"/>
    </source>
</evidence>
<dbReference type="GO" id="GO:0016020">
    <property type="term" value="C:membrane"/>
    <property type="evidence" value="ECO:0007669"/>
    <property type="project" value="UniProtKB-SubCell"/>
</dbReference>
<dbReference type="EC" id="1.2.1.84" evidence="10"/>
<evidence type="ECO:0000256" key="11">
    <source>
        <dbReference type="SAM" id="MobiDB-lite"/>
    </source>
</evidence>
<protein>
    <recommendedName>
        <fullName evidence="10">Fatty acyl-CoA reductase</fullName>
        <ecNumber evidence="10">1.2.1.84</ecNumber>
    </recommendedName>
</protein>
<dbReference type="KEGG" id="foc:113208536"/>
<dbReference type="CDD" id="cd09071">
    <property type="entry name" value="FAR_C"/>
    <property type="match status" value="1"/>
</dbReference>
<dbReference type="GO" id="GO:0035336">
    <property type="term" value="P:long-chain fatty-acyl-CoA metabolic process"/>
    <property type="evidence" value="ECO:0007669"/>
    <property type="project" value="TreeGrafter"/>
</dbReference>
<evidence type="ECO:0000256" key="6">
    <source>
        <dbReference type="ARBA" id="ARBA00022989"/>
    </source>
</evidence>
<evidence type="ECO:0000256" key="10">
    <source>
        <dbReference type="RuleBase" id="RU363097"/>
    </source>
</evidence>
<reference evidence="15" key="1">
    <citation type="submission" date="2025-08" db="UniProtKB">
        <authorList>
            <consortium name="RefSeq"/>
        </authorList>
    </citation>
    <scope>IDENTIFICATION</scope>
    <source>
        <tissue evidence="15">Whole organism</tissue>
    </source>
</reference>
<organism evidence="14 15">
    <name type="scientific">Frankliniella occidentalis</name>
    <name type="common">Western flower thrips</name>
    <name type="synonym">Euthrips occidentalis</name>
    <dbReference type="NCBI Taxonomy" id="133901"/>
    <lineage>
        <taxon>Eukaryota</taxon>
        <taxon>Metazoa</taxon>
        <taxon>Ecdysozoa</taxon>
        <taxon>Arthropoda</taxon>
        <taxon>Hexapoda</taxon>
        <taxon>Insecta</taxon>
        <taxon>Pterygota</taxon>
        <taxon>Neoptera</taxon>
        <taxon>Paraneoptera</taxon>
        <taxon>Thysanoptera</taxon>
        <taxon>Terebrantia</taxon>
        <taxon>Thripoidea</taxon>
        <taxon>Thripidae</taxon>
        <taxon>Frankliniella</taxon>
    </lineage>
</organism>
<evidence type="ECO:0000256" key="9">
    <source>
        <dbReference type="ARBA" id="ARBA00052530"/>
    </source>
</evidence>
<evidence type="ECO:0000259" key="12">
    <source>
        <dbReference type="Pfam" id="PF03015"/>
    </source>
</evidence>
<dbReference type="Gene3D" id="3.40.50.720">
    <property type="entry name" value="NAD(P)-binding Rossmann-like Domain"/>
    <property type="match status" value="1"/>
</dbReference>
<dbReference type="OrthoDB" id="429813at2759"/>
<dbReference type="AlphaFoldDB" id="A0A6J1SJC4"/>
<evidence type="ECO:0000256" key="8">
    <source>
        <dbReference type="ARBA" id="ARBA00023136"/>
    </source>
</evidence>
<evidence type="ECO:0000256" key="3">
    <source>
        <dbReference type="ARBA" id="ARBA00022516"/>
    </source>
</evidence>
<keyword evidence="4 10" id="KW-0812">Transmembrane</keyword>
<comment type="similarity">
    <text evidence="2 10">Belongs to the fatty acyl-CoA reductase family.</text>
</comment>
<evidence type="ECO:0000313" key="15">
    <source>
        <dbReference type="RefSeq" id="XP_026281354.1"/>
    </source>
</evidence>
<name>A0A6J1SJC4_FRAOC</name>
<dbReference type="FunFam" id="3.40.50.720:FF:000143">
    <property type="entry name" value="Fatty acyl-CoA reductase"/>
    <property type="match status" value="1"/>
</dbReference>
<dbReference type="GO" id="GO:0005777">
    <property type="term" value="C:peroxisome"/>
    <property type="evidence" value="ECO:0007669"/>
    <property type="project" value="TreeGrafter"/>
</dbReference>
<dbReference type="SUPFAM" id="SSF51735">
    <property type="entry name" value="NAD(P)-binding Rossmann-fold domains"/>
    <property type="match status" value="1"/>
</dbReference>
<evidence type="ECO:0000256" key="4">
    <source>
        <dbReference type="ARBA" id="ARBA00022692"/>
    </source>
</evidence>
<evidence type="ECO:0000256" key="1">
    <source>
        <dbReference type="ARBA" id="ARBA00004141"/>
    </source>
</evidence>
<keyword evidence="8 10" id="KW-0472">Membrane</keyword>
<keyword evidence="14" id="KW-1185">Reference proteome</keyword>
<proteinExistence type="inferred from homology"/>